<keyword evidence="4" id="KW-0479">Metal-binding</keyword>
<evidence type="ECO:0000313" key="6">
    <source>
        <dbReference type="EMBL" id="EFJ45552.1"/>
    </source>
</evidence>
<sequence length="237" mass="26488">MTDSANKRTYYKRVLPSPPAISFSSAEGRQIFSEALPHGTMVGFFKLIEQFTTQEEPQYCGLAALSMTLNALGIDPRRTWKGAWRWFSETMLDCCKSMEEVKKEGITLSQAACLARCNGADVSLHRHGSFDGATFRRLLREACASEDRHMVVSYSRKAFKQSGDGHFSPIGGYHPDRDVVLLLDVARFKYCPHWVAVDELLGAMGLLDPVTGMWGDGDGWGKGEGAATYWFRRRLCS</sequence>
<dbReference type="GeneID" id="9622339"/>
<dbReference type="GO" id="GO:0046938">
    <property type="term" value="P:phytochelatin biosynthetic process"/>
    <property type="evidence" value="ECO:0007669"/>
    <property type="project" value="InterPro"/>
</dbReference>
<dbReference type="PANTHER" id="PTHR33447">
    <property type="entry name" value="GLUTATHIONE GAMMA-GLUTAMYLCYSTEINYLTRANSFERASE"/>
    <property type="match status" value="1"/>
</dbReference>
<dbReference type="GO" id="GO:0098849">
    <property type="term" value="P:cellular detoxification of cadmium ion"/>
    <property type="evidence" value="ECO:0007669"/>
    <property type="project" value="TreeGrafter"/>
</dbReference>
<dbReference type="InterPro" id="IPR007719">
    <property type="entry name" value="PCS_N"/>
</dbReference>
<dbReference type="PROSITE" id="PS51443">
    <property type="entry name" value="PCS"/>
    <property type="match status" value="1"/>
</dbReference>
<dbReference type="GO" id="GO:0010273">
    <property type="term" value="P:detoxification of copper ion"/>
    <property type="evidence" value="ECO:0007669"/>
    <property type="project" value="TreeGrafter"/>
</dbReference>
<keyword evidence="2" id="KW-0104">Cadmium</keyword>
<evidence type="ECO:0000256" key="3">
    <source>
        <dbReference type="ARBA" id="ARBA00022679"/>
    </source>
</evidence>
<dbReference type="eggNOG" id="KOG0632">
    <property type="taxonomic scope" value="Eukaryota"/>
</dbReference>
<dbReference type="AlphaFoldDB" id="D8U3L7"/>
<keyword evidence="3" id="KW-0808">Transferase</keyword>
<accession>D8U3L7</accession>
<dbReference type="EMBL" id="GL378356">
    <property type="protein sequence ID" value="EFJ45552.1"/>
    <property type="molecule type" value="Genomic_DNA"/>
</dbReference>
<dbReference type="InterPro" id="IPR040409">
    <property type="entry name" value="PCS-like"/>
</dbReference>
<dbReference type="InterPro" id="IPR038156">
    <property type="entry name" value="PCS_N_sf"/>
</dbReference>
<protein>
    <recommendedName>
        <fullName evidence="1">glutathione gamma-glutamylcysteinyltransferase</fullName>
        <ecNumber evidence="1">2.3.2.15</ecNumber>
    </recommendedName>
</protein>
<dbReference type="Gene3D" id="3.90.70.30">
    <property type="entry name" value="Phytochelatin synthase, N-terminal domain"/>
    <property type="match status" value="1"/>
</dbReference>
<evidence type="ECO:0000256" key="2">
    <source>
        <dbReference type="ARBA" id="ARBA00022539"/>
    </source>
</evidence>
<evidence type="ECO:0000256" key="1">
    <source>
        <dbReference type="ARBA" id="ARBA00012468"/>
    </source>
</evidence>
<name>D8U3L7_VOLCA</name>
<proteinExistence type="predicted"/>
<evidence type="ECO:0000256" key="4">
    <source>
        <dbReference type="ARBA" id="ARBA00022723"/>
    </source>
</evidence>
<dbReference type="FunFam" id="3.90.70.30:FF:000001">
    <property type="entry name" value="Glutathione gamma-glutamylcysteinyltransferase 1"/>
    <property type="match status" value="1"/>
</dbReference>
<dbReference type="KEGG" id="vcn:VOLCADRAFT_63429"/>
<dbReference type="SUPFAM" id="SSF54001">
    <property type="entry name" value="Cysteine proteinases"/>
    <property type="match status" value="1"/>
</dbReference>
<keyword evidence="7" id="KW-1185">Reference proteome</keyword>
<dbReference type="PANTHER" id="PTHR33447:SF2">
    <property type="entry name" value="GLUTATHIONE GAMMA-GLUTAMYLCYSTEINYLTRANSFERASE"/>
    <property type="match status" value="1"/>
</dbReference>
<dbReference type="GO" id="GO:0046872">
    <property type="term" value="F:metal ion binding"/>
    <property type="evidence" value="ECO:0007669"/>
    <property type="project" value="UniProtKB-KW"/>
</dbReference>
<reference evidence="6 7" key="1">
    <citation type="journal article" date="2010" name="Science">
        <title>Genomic analysis of organismal complexity in the multicellular green alga Volvox carteri.</title>
        <authorList>
            <person name="Prochnik S.E."/>
            <person name="Umen J."/>
            <person name="Nedelcu A.M."/>
            <person name="Hallmann A."/>
            <person name="Miller S.M."/>
            <person name="Nishii I."/>
            <person name="Ferris P."/>
            <person name="Kuo A."/>
            <person name="Mitros T."/>
            <person name="Fritz-Laylin L.K."/>
            <person name="Hellsten U."/>
            <person name="Chapman J."/>
            <person name="Simakov O."/>
            <person name="Rensing S.A."/>
            <person name="Terry A."/>
            <person name="Pangilinan J."/>
            <person name="Kapitonov V."/>
            <person name="Jurka J."/>
            <person name="Salamov A."/>
            <person name="Shapiro H."/>
            <person name="Schmutz J."/>
            <person name="Grimwood J."/>
            <person name="Lindquist E."/>
            <person name="Lucas S."/>
            <person name="Grigoriev I.V."/>
            <person name="Schmitt R."/>
            <person name="Kirk D."/>
            <person name="Rokhsar D.S."/>
        </authorList>
    </citation>
    <scope>NUCLEOTIDE SEQUENCE [LARGE SCALE GENOMIC DNA]</scope>
    <source>
        <strain evidence="7">f. Nagariensis / Eve</strain>
    </source>
</reference>
<dbReference type="InterPro" id="IPR038765">
    <property type="entry name" value="Papain-like_cys_pep_sf"/>
</dbReference>
<dbReference type="RefSeq" id="XP_002953242.1">
    <property type="nucleotide sequence ID" value="XM_002953196.1"/>
</dbReference>
<dbReference type="Pfam" id="PF05023">
    <property type="entry name" value="Phytochelatin"/>
    <property type="match status" value="1"/>
</dbReference>
<gene>
    <name evidence="6" type="ORF">VOLCADRAFT_63429</name>
</gene>
<dbReference type="EC" id="2.3.2.15" evidence="1"/>
<dbReference type="Proteomes" id="UP000001058">
    <property type="component" value="Unassembled WGS sequence"/>
</dbReference>
<dbReference type="OrthoDB" id="448954at2759"/>
<dbReference type="InParanoid" id="D8U3L7"/>
<evidence type="ECO:0000313" key="7">
    <source>
        <dbReference type="Proteomes" id="UP000001058"/>
    </source>
</evidence>
<organism evidence="7">
    <name type="scientific">Volvox carteri f. nagariensis</name>
    <dbReference type="NCBI Taxonomy" id="3068"/>
    <lineage>
        <taxon>Eukaryota</taxon>
        <taxon>Viridiplantae</taxon>
        <taxon>Chlorophyta</taxon>
        <taxon>core chlorophytes</taxon>
        <taxon>Chlorophyceae</taxon>
        <taxon>CS clade</taxon>
        <taxon>Chlamydomonadales</taxon>
        <taxon>Volvocaceae</taxon>
        <taxon>Volvox</taxon>
    </lineage>
</organism>
<dbReference type="GO" id="GO:0016756">
    <property type="term" value="F:glutathione gamma-glutamylcysteinyltransferase activity"/>
    <property type="evidence" value="ECO:0007669"/>
    <property type="project" value="UniProtKB-EC"/>
</dbReference>
<evidence type="ECO:0000259" key="5">
    <source>
        <dbReference type="PROSITE" id="PS51443"/>
    </source>
</evidence>
<feature type="domain" description="Peptidase C83" evidence="5">
    <location>
        <begin position="5"/>
        <end position="228"/>
    </location>
</feature>